<dbReference type="GO" id="GO:0031146">
    <property type="term" value="P:SCF-dependent proteasomal ubiquitin-dependent protein catabolic process"/>
    <property type="evidence" value="ECO:0007669"/>
    <property type="project" value="TreeGrafter"/>
</dbReference>
<dbReference type="GeneID" id="119736448"/>
<dbReference type="PANTHER" id="PTHR13318:SF247">
    <property type="entry name" value="GH16156P"/>
    <property type="match status" value="1"/>
</dbReference>
<evidence type="ECO:0000313" key="4">
    <source>
        <dbReference type="Proteomes" id="UP000887568"/>
    </source>
</evidence>
<proteinExistence type="predicted"/>
<dbReference type="SMART" id="SM00367">
    <property type="entry name" value="LRR_CC"/>
    <property type="match status" value="3"/>
</dbReference>
<reference evidence="3" key="1">
    <citation type="submission" date="2022-11" db="UniProtKB">
        <authorList>
            <consortium name="EnsemblMetazoa"/>
        </authorList>
    </citation>
    <scope>IDENTIFICATION</scope>
</reference>
<dbReference type="Gene3D" id="3.80.10.10">
    <property type="entry name" value="Ribonuclease Inhibitor"/>
    <property type="match status" value="2"/>
</dbReference>
<dbReference type="SUPFAM" id="SSF81383">
    <property type="entry name" value="F-box domain"/>
    <property type="match status" value="1"/>
</dbReference>
<protein>
    <recommendedName>
        <fullName evidence="2">F-box domain-containing protein</fullName>
    </recommendedName>
</protein>
<dbReference type="OrthoDB" id="3219396at2759"/>
<dbReference type="RefSeq" id="XP_038066396.1">
    <property type="nucleotide sequence ID" value="XM_038210468.1"/>
</dbReference>
<evidence type="ECO:0000313" key="3">
    <source>
        <dbReference type="EnsemblMetazoa" id="XP_038066396.1"/>
    </source>
</evidence>
<name>A0A914ASR7_PATMI</name>
<dbReference type="SUPFAM" id="SSF52058">
    <property type="entry name" value="L domain-like"/>
    <property type="match status" value="1"/>
</dbReference>
<feature type="domain" description="F-box" evidence="2">
    <location>
        <begin position="1"/>
        <end position="44"/>
    </location>
</feature>
<organism evidence="3 4">
    <name type="scientific">Patiria miniata</name>
    <name type="common">Bat star</name>
    <name type="synonym">Asterina miniata</name>
    <dbReference type="NCBI Taxonomy" id="46514"/>
    <lineage>
        <taxon>Eukaryota</taxon>
        <taxon>Metazoa</taxon>
        <taxon>Echinodermata</taxon>
        <taxon>Eleutherozoa</taxon>
        <taxon>Asterozoa</taxon>
        <taxon>Asteroidea</taxon>
        <taxon>Valvatacea</taxon>
        <taxon>Valvatida</taxon>
        <taxon>Asterinidae</taxon>
        <taxon>Patiria</taxon>
    </lineage>
</organism>
<dbReference type="PROSITE" id="PS50181">
    <property type="entry name" value="FBOX"/>
    <property type="match status" value="1"/>
</dbReference>
<keyword evidence="1" id="KW-0833">Ubl conjugation pathway</keyword>
<dbReference type="InterPro" id="IPR036047">
    <property type="entry name" value="F-box-like_dom_sf"/>
</dbReference>
<accession>A0A914ASR7</accession>
<dbReference type="InterPro" id="IPR006553">
    <property type="entry name" value="Leu-rich_rpt_Cys-con_subtyp"/>
</dbReference>
<dbReference type="InterPro" id="IPR032675">
    <property type="entry name" value="LRR_dom_sf"/>
</dbReference>
<evidence type="ECO:0000256" key="1">
    <source>
        <dbReference type="ARBA" id="ARBA00022786"/>
    </source>
</evidence>
<keyword evidence="4" id="KW-1185">Reference proteome</keyword>
<dbReference type="SMART" id="SM00256">
    <property type="entry name" value="FBOX"/>
    <property type="match status" value="2"/>
</dbReference>
<dbReference type="Pfam" id="PF12937">
    <property type="entry name" value="F-box-like"/>
    <property type="match status" value="1"/>
</dbReference>
<dbReference type="InterPro" id="IPR001810">
    <property type="entry name" value="F-box_dom"/>
</dbReference>
<dbReference type="EnsemblMetazoa" id="XM_038210468.1">
    <property type="protein sequence ID" value="XP_038066396.1"/>
    <property type="gene ID" value="LOC119736448"/>
</dbReference>
<dbReference type="PANTHER" id="PTHR13318">
    <property type="entry name" value="PARTNER OF PAIRED, ISOFORM B-RELATED"/>
    <property type="match status" value="1"/>
</dbReference>
<dbReference type="GO" id="GO:0019005">
    <property type="term" value="C:SCF ubiquitin ligase complex"/>
    <property type="evidence" value="ECO:0007669"/>
    <property type="project" value="TreeGrafter"/>
</dbReference>
<dbReference type="AlphaFoldDB" id="A0A914ASR7"/>
<sequence>MENLPPNVMVQIFSYLEVKDKCRVAGVCKSWRELVVEKKLWKNVNFFPCRVDLATHWRALRRYFTDGLRTLHLRGFVFTSNETARCLTDAILKDIRRRCPNIVELHVDEANLTSVDSGHLPPTLLALVLNRCITRPGWFQAGVAKGRLDRLRILNLKRSKEICDGDLEDLAFLRNVGKLECLNIAYCHRVARRGFRSLAELINLWELDVSGTNIEDQDFDVITNKLRKLSVVKFEEVCKSWRKLVDEKRFWKNVNFFPSRVELPTLWRALRRNFTDGLLTLRLRGFVYTSNETARCLTDAILKDICQRCPNIVELHIDEADLSGIDSGNLPPTLKVLVLHRCITTPGWFYAGVARGRLDRLRTLNLRRSKNICDEDLEDLTFLPKGDNLKRLKIAYCHSVTRRGFRSLAKLITLEELDISGTNIEDQEFKFICKNLKKELRFTKRKSVKR</sequence>
<dbReference type="Proteomes" id="UP000887568">
    <property type="component" value="Unplaced"/>
</dbReference>
<evidence type="ECO:0000259" key="2">
    <source>
        <dbReference type="PROSITE" id="PS50181"/>
    </source>
</evidence>